<evidence type="ECO:0000256" key="1">
    <source>
        <dbReference type="ARBA" id="ARBA00006643"/>
    </source>
</evidence>
<dbReference type="InterPro" id="IPR046849">
    <property type="entry name" value="E2_motif"/>
</dbReference>
<feature type="domain" description="DYW" evidence="4">
    <location>
        <begin position="487"/>
        <end position="570"/>
    </location>
</feature>
<dbReference type="InterPro" id="IPR046960">
    <property type="entry name" value="PPR_At4g14850-like_plant"/>
</dbReference>
<feature type="repeat" description="PPR" evidence="3">
    <location>
        <begin position="273"/>
        <end position="307"/>
    </location>
</feature>
<dbReference type="NCBIfam" id="TIGR00756">
    <property type="entry name" value="PPR"/>
    <property type="match status" value="3"/>
</dbReference>
<sequence>MEEERIARLIEKCPTTRVIRQIHAHVLTRLLPISTLSFLLSKIVGFCALSLHGDIDLARKVFALTPNPNIFSWNSLIRGYSLIGIQSRMPFSLYKKLVRKGYPSANTFTLAFVLKACSNILAFEEGQQVHARVFRSGFGSNSFVQTGLLNFYAKCEDIELAEKVFNEIPERGLVEWSTMISGYATMGLVNEAFGAFREMQTSKVVPDKVTMVSVISACAMAGALDIGRWVHTYIEKQMIEIDIMISSALVNMYAKCGCIEKAKEIFKGMPVKDQKAWSSMIVGLAVHGLSEEALEAFSRMEESKVTPSHVTFIGILSACAHGGLVSEGRRYWSSMVELGIEPSLEHYGCMVDLLCRAGLVDDACSFVQTMPFSPNPVIWRTLLIGCQKNKMFHKGEIAGEQLLALEPTNTENYILLSNFYASASQWDKMSHVRKTMKEKGMKAVPGCTSIEIDGLVHEFVMGDWHHPEAKEIRQVLRVISERVSDSGHEPHISDVLHNVADEEKGIYLCEHSERLAIAYGLLKTKSPAPIRIVKNLRVCIDCHEVTKIISKIYEREIIVRDRVRFHKFVNENELFSTVTRGVVTSCGRHPWVRWKLPAASRDVRLTYVVMHAALIGGGGRMPFAHDEVLSHTPAYVNAGQLNATEGNGLNVENDVWIMVVARLGLENEHPVLGYVRPETEQLVPNYLAYEPPTHMYDAGYTVM</sequence>
<dbReference type="Pfam" id="PF20431">
    <property type="entry name" value="E_motif"/>
    <property type="match status" value="1"/>
</dbReference>
<reference evidence="5 6" key="1">
    <citation type="journal article" date="2024" name="G3 (Bethesda)">
        <title>Genome assembly of Hibiscus sabdariffa L. provides insights into metabolisms of medicinal natural products.</title>
        <authorList>
            <person name="Kim T."/>
        </authorList>
    </citation>
    <scope>NUCLEOTIDE SEQUENCE [LARGE SCALE GENOMIC DNA]</scope>
    <source>
        <strain evidence="5">TK-2024</strain>
        <tissue evidence="5">Old leaves</tissue>
    </source>
</reference>
<dbReference type="Proteomes" id="UP001472677">
    <property type="component" value="Unassembled WGS sequence"/>
</dbReference>
<dbReference type="Pfam" id="PF12854">
    <property type="entry name" value="PPR_1"/>
    <property type="match status" value="1"/>
</dbReference>
<feature type="repeat" description="PPR" evidence="3">
    <location>
        <begin position="308"/>
        <end position="342"/>
    </location>
</feature>
<proteinExistence type="inferred from homology"/>
<accession>A0ABR2EBZ4</accession>
<keyword evidence="2" id="KW-0677">Repeat</keyword>
<name>A0ABR2EBZ4_9ROSI</name>
<keyword evidence="6" id="KW-1185">Reference proteome</keyword>
<evidence type="ECO:0000259" key="4">
    <source>
        <dbReference type="Pfam" id="PF14432"/>
    </source>
</evidence>
<protein>
    <recommendedName>
        <fullName evidence="4">DYW domain-containing protein</fullName>
    </recommendedName>
</protein>
<dbReference type="PROSITE" id="PS51375">
    <property type="entry name" value="PPR"/>
    <property type="match status" value="4"/>
</dbReference>
<gene>
    <name evidence="5" type="ORF">V6N12_031231</name>
</gene>
<dbReference type="InterPro" id="IPR002885">
    <property type="entry name" value="PPR_rpt"/>
</dbReference>
<dbReference type="EMBL" id="JBBPBM010000019">
    <property type="protein sequence ID" value="KAK8554265.1"/>
    <property type="molecule type" value="Genomic_DNA"/>
</dbReference>
<dbReference type="Gene3D" id="1.25.40.10">
    <property type="entry name" value="Tetratricopeptide repeat domain"/>
    <property type="match status" value="2"/>
</dbReference>
<feature type="repeat" description="PPR" evidence="3">
    <location>
        <begin position="69"/>
        <end position="104"/>
    </location>
</feature>
<dbReference type="Pfam" id="PF20430">
    <property type="entry name" value="Eplus_motif"/>
    <property type="match status" value="1"/>
</dbReference>
<organism evidence="5 6">
    <name type="scientific">Hibiscus sabdariffa</name>
    <name type="common">roselle</name>
    <dbReference type="NCBI Taxonomy" id="183260"/>
    <lineage>
        <taxon>Eukaryota</taxon>
        <taxon>Viridiplantae</taxon>
        <taxon>Streptophyta</taxon>
        <taxon>Embryophyta</taxon>
        <taxon>Tracheophyta</taxon>
        <taxon>Spermatophyta</taxon>
        <taxon>Magnoliopsida</taxon>
        <taxon>eudicotyledons</taxon>
        <taxon>Gunneridae</taxon>
        <taxon>Pentapetalae</taxon>
        <taxon>rosids</taxon>
        <taxon>malvids</taxon>
        <taxon>Malvales</taxon>
        <taxon>Malvaceae</taxon>
        <taxon>Malvoideae</taxon>
        <taxon>Hibiscus</taxon>
    </lineage>
</organism>
<evidence type="ECO:0000256" key="3">
    <source>
        <dbReference type="PROSITE-ProRule" id="PRU00708"/>
    </source>
</evidence>
<feature type="repeat" description="PPR" evidence="3">
    <location>
        <begin position="172"/>
        <end position="206"/>
    </location>
</feature>
<dbReference type="InterPro" id="IPR046848">
    <property type="entry name" value="E_motif"/>
</dbReference>
<comment type="caution">
    <text evidence="5">The sequence shown here is derived from an EMBL/GenBank/DDBJ whole genome shotgun (WGS) entry which is preliminary data.</text>
</comment>
<dbReference type="PANTHER" id="PTHR47926">
    <property type="entry name" value="PENTATRICOPEPTIDE REPEAT-CONTAINING PROTEIN"/>
    <property type="match status" value="1"/>
</dbReference>
<dbReference type="Pfam" id="PF14432">
    <property type="entry name" value="DYW_deaminase"/>
    <property type="match status" value="1"/>
</dbReference>
<dbReference type="InterPro" id="IPR032867">
    <property type="entry name" value="DYW_dom"/>
</dbReference>
<evidence type="ECO:0000313" key="6">
    <source>
        <dbReference type="Proteomes" id="UP001472677"/>
    </source>
</evidence>
<dbReference type="PANTHER" id="PTHR47926:SF461">
    <property type="entry name" value="PENTATRICOPEPTIDE REPEAT SUPERFAMILY PROTEIN"/>
    <property type="match status" value="1"/>
</dbReference>
<evidence type="ECO:0000256" key="2">
    <source>
        <dbReference type="ARBA" id="ARBA00022737"/>
    </source>
</evidence>
<dbReference type="Pfam" id="PF01535">
    <property type="entry name" value="PPR"/>
    <property type="match status" value="3"/>
</dbReference>
<evidence type="ECO:0000313" key="5">
    <source>
        <dbReference type="EMBL" id="KAK8554265.1"/>
    </source>
</evidence>
<comment type="similarity">
    <text evidence="1">Belongs to the PPR family. PCMP-H subfamily.</text>
</comment>
<dbReference type="InterPro" id="IPR011990">
    <property type="entry name" value="TPR-like_helical_dom_sf"/>
</dbReference>
<dbReference type="Pfam" id="PF13041">
    <property type="entry name" value="PPR_2"/>
    <property type="match status" value="1"/>
</dbReference>